<evidence type="ECO:0000313" key="2">
    <source>
        <dbReference type="EMBL" id="OAG15170.1"/>
    </source>
</evidence>
<dbReference type="VEuPathDB" id="FungiDB:CC77DRAFT_919011"/>
<dbReference type="KEGG" id="aalt:CC77DRAFT_919011"/>
<dbReference type="STRING" id="5599.A0A177D7L2"/>
<sequence>MSWLNYCTQNHRLLCRFEPLPVHGVKVIDCTTLQIEDHNVNTPYVSLSYVWGKPKDACGPVETIRGRKSLPQRLSPVIRDSIQVTKTLGYRYLWIDKFCIDQDAVELKHDQIQQMDAIYKNSELTIIGAAGQDESYGLPGVGARGRRHQFVAKLDGATLFWNPIDPHELISLSHWSTRGWTFQEALLSRRRLVFTEDQVYFQCNTMNCFE</sequence>
<feature type="domain" description="Heterokaryon incompatibility" evidence="1">
    <location>
        <begin position="44"/>
        <end position="184"/>
    </location>
</feature>
<dbReference type="PANTHER" id="PTHR33112:SF1">
    <property type="entry name" value="HETEROKARYON INCOMPATIBILITY DOMAIN-CONTAINING PROTEIN"/>
    <property type="match status" value="1"/>
</dbReference>
<dbReference type="AlphaFoldDB" id="A0A177D7L2"/>
<gene>
    <name evidence="2" type="ORF">CC77DRAFT_919011</name>
</gene>
<dbReference type="GeneID" id="29119292"/>
<reference evidence="2 3" key="1">
    <citation type="submission" date="2016-05" db="EMBL/GenBank/DDBJ databases">
        <title>Comparative analysis of secretome profiles of manganese(II)-oxidizing ascomycete fungi.</title>
        <authorList>
            <consortium name="DOE Joint Genome Institute"/>
            <person name="Zeiner C.A."/>
            <person name="Purvine S.O."/>
            <person name="Zink E.M."/>
            <person name="Wu S."/>
            <person name="Pasa-Tolic L."/>
            <person name="Chaput D.L."/>
            <person name="Haridas S."/>
            <person name="Grigoriev I.V."/>
            <person name="Santelli C.M."/>
            <person name="Hansel C.M."/>
        </authorList>
    </citation>
    <scope>NUCLEOTIDE SEQUENCE [LARGE SCALE GENOMIC DNA]</scope>
    <source>
        <strain evidence="2 3">SRC1lrK2f</strain>
    </source>
</reference>
<dbReference type="InterPro" id="IPR010730">
    <property type="entry name" value="HET"/>
</dbReference>
<dbReference type="EMBL" id="KV441495">
    <property type="protein sequence ID" value="OAG15170.1"/>
    <property type="molecule type" value="Genomic_DNA"/>
</dbReference>
<evidence type="ECO:0000259" key="1">
    <source>
        <dbReference type="Pfam" id="PF06985"/>
    </source>
</evidence>
<feature type="non-terminal residue" evidence="2">
    <location>
        <position position="210"/>
    </location>
</feature>
<dbReference type="Proteomes" id="UP000077248">
    <property type="component" value="Unassembled WGS sequence"/>
</dbReference>
<proteinExistence type="predicted"/>
<dbReference type="OMA" id="MIVTINI"/>
<keyword evidence="3" id="KW-1185">Reference proteome</keyword>
<evidence type="ECO:0000313" key="3">
    <source>
        <dbReference type="Proteomes" id="UP000077248"/>
    </source>
</evidence>
<protein>
    <submittedName>
        <fullName evidence="2">HET-domain-containing protein</fullName>
    </submittedName>
</protein>
<name>A0A177D7L2_ALTAL</name>
<dbReference type="PANTHER" id="PTHR33112">
    <property type="entry name" value="DOMAIN PROTEIN, PUTATIVE-RELATED"/>
    <property type="match status" value="1"/>
</dbReference>
<accession>A0A177D7L2</accession>
<dbReference type="Pfam" id="PF06985">
    <property type="entry name" value="HET"/>
    <property type="match status" value="1"/>
</dbReference>
<dbReference type="RefSeq" id="XP_018380591.1">
    <property type="nucleotide sequence ID" value="XM_018533698.1"/>
</dbReference>
<organism evidence="2 3">
    <name type="scientific">Alternaria alternata</name>
    <name type="common">Alternaria rot fungus</name>
    <name type="synonym">Torula alternata</name>
    <dbReference type="NCBI Taxonomy" id="5599"/>
    <lineage>
        <taxon>Eukaryota</taxon>
        <taxon>Fungi</taxon>
        <taxon>Dikarya</taxon>
        <taxon>Ascomycota</taxon>
        <taxon>Pezizomycotina</taxon>
        <taxon>Dothideomycetes</taxon>
        <taxon>Pleosporomycetidae</taxon>
        <taxon>Pleosporales</taxon>
        <taxon>Pleosporineae</taxon>
        <taxon>Pleosporaceae</taxon>
        <taxon>Alternaria</taxon>
        <taxon>Alternaria sect. Alternaria</taxon>
        <taxon>Alternaria alternata complex</taxon>
    </lineage>
</organism>